<sequence>MLEQDIVFWYWWVLAVGFLALEILASGFFFLWLAVSAFIVGSVVLLIETTTFNVQILLFSLLAVSSVLAWRKYARTRTPEVSDHPLLNRRGAQYIGRTFNLIAPIENGQGKIKVDDTIWKVHGPDTPLGTKVKVVAIKGTVFEVQVCQ</sequence>
<keyword evidence="2 5" id="KW-0812">Transmembrane</keyword>
<comment type="subcellular location">
    <subcellularLocation>
        <location evidence="1">Membrane</location>
        <topology evidence="1">Multi-pass membrane protein</topology>
    </subcellularLocation>
</comment>
<dbReference type="AlphaFoldDB" id="A0AA91DDQ1"/>
<dbReference type="InterPro" id="IPR012340">
    <property type="entry name" value="NA-bd_OB-fold"/>
</dbReference>
<evidence type="ECO:0000256" key="5">
    <source>
        <dbReference type="SAM" id="Phobius"/>
    </source>
</evidence>
<dbReference type="InterPro" id="IPR052165">
    <property type="entry name" value="Membrane_assoc_protease"/>
</dbReference>
<evidence type="ECO:0000313" key="8">
    <source>
        <dbReference type="Proteomes" id="UP000077734"/>
    </source>
</evidence>
<feature type="transmembrane region" description="Helical" evidence="5">
    <location>
        <begin position="29"/>
        <end position="47"/>
    </location>
</feature>
<dbReference type="GO" id="GO:0005886">
    <property type="term" value="C:plasma membrane"/>
    <property type="evidence" value="ECO:0007669"/>
    <property type="project" value="TreeGrafter"/>
</dbReference>
<reference evidence="7 8" key="1">
    <citation type="submission" date="2016-03" db="EMBL/GenBank/DDBJ databases">
        <authorList>
            <person name="Heylen K."/>
            <person name="De Vos P."/>
            <person name="Vekeman B."/>
        </authorList>
    </citation>
    <scope>NUCLEOTIDE SEQUENCE [LARGE SCALE GENOMIC DNA]</scope>
    <source>
        <strain evidence="7 8">R-49807</strain>
    </source>
</reference>
<dbReference type="Gene3D" id="2.40.50.140">
    <property type="entry name" value="Nucleic acid-binding proteins"/>
    <property type="match status" value="1"/>
</dbReference>
<dbReference type="PANTHER" id="PTHR33507:SF3">
    <property type="entry name" value="INNER MEMBRANE PROTEIN YBBJ"/>
    <property type="match status" value="1"/>
</dbReference>
<feature type="domain" description="NfeD-like C-terminal" evidence="6">
    <location>
        <begin position="92"/>
        <end position="144"/>
    </location>
</feature>
<dbReference type="Pfam" id="PF01957">
    <property type="entry name" value="NfeD"/>
    <property type="match status" value="1"/>
</dbReference>
<evidence type="ECO:0000313" key="7">
    <source>
        <dbReference type="EMBL" id="OAI27502.1"/>
    </source>
</evidence>
<dbReference type="Proteomes" id="UP000077734">
    <property type="component" value="Unassembled WGS sequence"/>
</dbReference>
<keyword evidence="3 5" id="KW-1133">Transmembrane helix</keyword>
<evidence type="ECO:0000259" key="6">
    <source>
        <dbReference type="Pfam" id="PF01957"/>
    </source>
</evidence>
<evidence type="ECO:0000256" key="4">
    <source>
        <dbReference type="ARBA" id="ARBA00023136"/>
    </source>
</evidence>
<dbReference type="PANTHER" id="PTHR33507">
    <property type="entry name" value="INNER MEMBRANE PROTEIN YBBJ"/>
    <property type="match status" value="1"/>
</dbReference>
<organism evidence="7 8">
    <name type="scientific">Methylomonas koyamae</name>
    <dbReference type="NCBI Taxonomy" id="702114"/>
    <lineage>
        <taxon>Bacteria</taxon>
        <taxon>Pseudomonadati</taxon>
        <taxon>Pseudomonadota</taxon>
        <taxon>Gammaproteobacteria</taxon>
        <taxon>Methylococcales</taxon>
        <taxon>Methylococcaceae</taxon>
        <taxon>Methylomonas</taxon>
    </lineage>
</organism>
<dbReference type="EMBL" id="LUUL01000063">
    <property type="protein sequence ID" value="OAI27502.1"/>
    <property type="molecule type" value="Genomic_DNA"/>
</dbReference>
<accession>A0AA91DDQ1</accession>
<protein>
    <recommendedName>
        <fullName evidence="6">NfeD-like C-terminal domain-containing protein</fullName>
    </recommendedName>
</protein>
<keyword evidence="4 5" id="KW-0472">Membrane</keyword>
<feature type="transmembrane region" description="Helical" evidence="5">
    <location>
        <begin position="53"/>
        <end position="70"/>
    </location>
</feature>
<proteinExistence type="predicted"/>
<evidence type="ECO:0000256" key="2">
    <source>
        <dbReference type="ARBA" id="ARBA00022692"/>
    </source>
</evidence>
<gene>
    <name evidence="7" type="ORF">A1356_09175</name>
</gene>
<dbReference type="RefSeq" id="WP_064026277.1">
    <property type="nucleotide sequence ID" value="NZ_LUUL01000063.1"/>
</dbReference>
<evidence type="ECO:0000256" key="1">
    <source>
        <dbReference type="ARBA" id="ARBA00004141"/>
    </source>
</evidence>
<evidence type="ECO:0000256" key="3">
    <source>
        <dbReference type="ARBA" id="ARBA00022989"/>
    </source>
</evidence>
<dbReference type="InterPro" id="IPR002810">
    <property type="entry name" value="NfeD-like_C"/>
</dbReference>
<keyword evidence="8" id="KW-1185">Reference proteome</keyword>
<comment type="caution">
    <text evidence="7">The sequence shown here is derived from an EMBL/GenBank/DDBJ whole genome shotgun (WGS) entry which is preliminary data.</text>
</comment>
<name>A0AA91DDQ1_9GAMM</name>